<feature type="region of interest" description="Disordered" evidence="1">
    <location>
        <begin position="619"/>
        <end position="646"/>
    </location>
</feature>
<evidence type="ECO:0000256" key="2">
    <source>
        <dbReference type="SAM" id="SignalP"/>
    </source>
</evidence>
<accession>A0A369CI53</accession>
<dbReference type="SUPFAM" id="SSF53300">
    <property type="entry name" value="vWA-like"/>
    <property type="match status" value="1"/>
</dbReference>
<feature type="domain" description="VIT" evidence="4">
    <location>
        <begin position="26"/>
        <end position="154"/>
    </location>
</feature>
<evidence type="ECO:0000256" key="1">
    <source>
        <dbReference type="SAM" id="MobiDB-lite"/>
    </source>
</evidence>
<dbReference type="Proteomes" id="UP000252707">
    <property type="component" value="Unassembled WGS sequence"/>
</dbReference>
<keyword evidence="2" id="KW-0732">Signal</keyword>
<gene>
    <name evidence="5" type="ORF">DFQ59_101256</name>
</gene>
<dbReference type="InterPro" id="IPR013694">
    <property type="entry name" value="VIT"/>
</dbReference>
<keyword evidence="6" id="KW-1185">Reference proteome</keyword>
<sequence>MQPIKPSRLSRLLLLGLLLLAGNLQAAGLLTPADGSLPPLEIRDHRVEVIIEDSYAITTVEQVFHNPHDRDLEAIYSFPVPAHGAVAEFTLWIDGQPVTGEVLEQAQARTVYEQEKRAGRDAGLAEKDGYRTFDIHVHPVRAGQDTRIRLVYLQPAAVDTGIGRYVYPLEEGGVDDRKLAFWTANDKVTGNFSFDFKLRSSYPVEALRLPNQGQAQIRQLGAGEWTASLAGGAGAAKEGAAATTGGAVYTLDQDIVVYWRHAAGLPGSVDLVTHRPAGAKRGTFMLVVTPGEDLQPIREGRDWIFILDVSGSMAGKYATLADGVQRALGRLTPADRFRIILFNDNARELTGGYVPATPGQVGRYADAVGRIQPGGSTNLYAGLKEGLGALEADRTSGLVLVTDGVANVGETGQRKFLELIGRRDVRLFTFIMGNSANRPLLESLTRASHGFAVNISNSDDIVGQLLAATSKVSHEALHGVELGIDGIRTADITPRAIGSLYRGQQLVLLGHYWGDGPADVRLKARISGQPKEYRTRFGFPARSGSNPEIERLWAYATIEDLQAEMADFGEQADLKRAATDLALEYGLVSDYTSMVVVRDEVFRELGIERRNQERRELERAARAARAGQPVQSRRADAGQPLFSGSRPGFGNGGGALDPWSLLLLLPLAWIGLRARRREARAR</sequence>
<dbReference type="OrthoDB" id="9784383at2"/>
<organism evidence="5 6">
    <name type="scientific">Thioalbus denitrificans</name>
    <dbReference type="NCBI Taxonomy" id="547122"/>
    <lineage>
        <taxon>Bacteria</taxon>
        <taxon>Pseudomonadati</taxon>
        <taxon>Pseudomonadota</taxon>
        <taxon>Gammaproteobacteria</taxon>
        <taxon>Chromatiales</taxon>
        <taxon>Ectothiorhodospiraceae</taxon>
        <taxon>Thioalbus</taxon>
    </lineage>
</organism>
<evidence type="ECO:0000259" key="3">
    <source>
        <dbReference type="PROSITE" id="PS50234"/>
    </source>
</evidence>
<dbReference type="SMART" id="SM00327">
    <property type="entry name" value="VWA"/>
    <property type="match status" value="1"/>
</dbReference>
<dbReference type="Gene3D" id="3.40.50.410">
    <property type="entry name" value="von Willebrand factor, type A domain"/>
    <property type="match status" value="1"/>
</dbReference>
<proteinExistence type="predicted"/>
<dbReference type="SMART" id="SM00609">
    <property type="entry name" value="VIT"/>
    <property type="match status" value="1"/>
</dbReference>
<dbReference type="Pfam" id="PF08487">
    <property type="entry name" value="VIT"/>
    <property type="match status" value="1"/>
</dbReference>
<evidence type="ECO:0000259" key="4">
    <source>
        <dbReference type="PROSITE" id="PS51468"/>
    </source>
</evidence>
<dbReference type="Pfam" id="PF13768">
    <property type="entry name" value="VWA_3"/>
    <property type="match status" value="1"/>
</dbReference>
<dbReference type="InterPro" id="IPR036465">
    <property type="entry name" value="vWFA_dom_sf"/>
</dbReference>
<dbReference type="EMBL" id="QPJY01000001">
    <property type="protein sequence ID" value="RCX32958.1"/>
    <property type="molecule type" value="Genomic_DNA"/>
</dbReference>
<dbReference type="InterPro" id="IPR002035">
    <property type="entry name" value="VWF_A"/>
</dbReference>
<dbReference type="AlphaFoldDB" id="A0A369CI53"/>
<feature type="chain" id="PRO_5016654114" evidence="2">
    <location>
        <begin position="27"/>
        <end position="682"/>
    </location>
</feature>
<dbReference type="PANTHER" id="PTHR45737">
    <property type="entry name" value="VON WILLEBRAND FACTOR A DOMAIN-CONTAINING PROTEIN 5A"/>
    <property type="match status" value="1"/>
</dbReference>
<feature type="domain" description="VWFA" evidence="3">
    <location>
        <begin position="302"/>
        <end position="469"/>
    </location>
</feature>
<evidence type="ECO:0000313" key="6">
    <source>
        <dbReference type="Proteomes" id="UP000252707"/>
    </source>
</evidence>
<dbReference type="PROSITE" id="PS50234">
    <property type="entry name" value="VWFA"/>
    <property type="match status" value="1"/>
</dbReference>
<protein>
    <submittedName>
        <fullName evidence="5">Ca-activated chloride channel family protein</fullName>
    </submittedName>
</protein>
<dbReference type="PROSITE" id="PS51468">
    <property type="entry name" value="VIT"/>
    <property type="match status" value="1"/>
</dbReference>
<dbReference type="RefSeq" id="WP_114277853.1">
    <property type="nucleotide sequence ID" value="NZ_QPJY01000001.1"/>
</dbReference>
<name>A0A369CI53_9GAMM</name>
<evidence type="ECO:0000313" key="5">
    <source>
        <dbReference type="EMBL" id="RCX32958.1"/>
    </source>
</evidence>
<comment type="caution">
    <text evidence="5">The sequence shown here is derived from an EMBL/GenBank/DDBJ whole genome shotgun (WGS) entry which is preliminary data.</text>
</comment>
<reference evidence="5 6" key="1">
    <citation type="submission" date="2018-07" db="EMBL/GenBank/DDBJ databases">
        <title>Genomic Encyclopedia of Type Strains, Phase IV (KMG-IV): sequencing the most valuable type-strain genomes for metagenomic binning, comparative biology and taxonomic classification.</title>
        <authorList>
            <person name="Goeker M."/>
        </authorList>
    </citation>
    <scope>NUCLEOTIDE SEQUENCE [LARGE SCALE GENOMIC DNA]</scope>
    <source>
        <strain evidence="5 6">DSM 26407</strain>
    </source>
</reference>
<feature type="signal peptide" evidence="2">
    <location>
        <begin position="1"/>
        <end position="26"/>
    </location>
</feature>
<dbReference type="PANTHER" id="PTHR45737:SF6">
    <property type="entry name" value="VON WILLEBRAND FACTOR A DOMAIN-CONTAINING PROTEIN 5A"/>
    <property type="match status" value="1"/>
</dbReference>